<organism evidence="2 3">
    <name type="scientific">Desulfobaculum xiamenense</name>
    <dbReference type="NCBI Taxonomy" id="995050"/>
    <lineage>
        <taxon>Bacteria</taxon>
        <taxon>Pseudomonadati</taxon>
        <taxon>Thermodesulfobacteriota</taxon>
        <taxon>Desulfovibrionia</taxon>
        <taxon>Desulfovibrionales</taxon>
        <taxon>Desulfovibrionaceae</taxon>
        <taxon>Desulfobaculum</taxon>
    </lineage>
</organism>
<evidence type="ECO:0000313" key="2">
    <source>
        <dbReference type="EMBL" id="NJB68353.1"/>
    </source>
</evidence>
<accession>A0A846QPV5</accession>
<dbReference type="EMBL" id="JAATJA010000002">
    <property type="protein sequence ID" value="NJB68353.1"/>
    <property type="molecule type" value="Genomic_DNA"/>
</dbReference>
<proteinExistence type="predicted"/>
<evidence type="ECO:0000256" key="1">
    <source>
        <dbReference type="SAM" id="Phobius"/>
    </source>
</evidence>
<dbReference type="PROSITE" id="PS51257">
    <property type="entry name" value="PROKAR_LIPOPROTEIN"/>
    <property type="match status" value="1"/>
</dbReference>
<comment type="caution">
    <text evidence="2">The sequence shown here is derived from an EMBL/GenBank/DDBJ whole genome shotgun (WGS) entry which is preliminary data.</text>
</comment>
<protein>
    <submittedName>
        <fullName evidence="2">Uncharacterized protein</fullName>
    </submittedName>
</protein>
<dbReference type="AlphaFoldDB" id="A0A846QPV5"/>
<feature type="transmembrane region" description="Helical" evidence="1">
    <location>
        <begin position="12"/>
        <end position="32"/>
    </location>
</feature>
<keyword evidence="1" id="KW-1133">Transmembrane helix</keyword>
<keyword evidence="1" id="KW-0472">Membrane</keyword>
<dbReference type="Proteomes" id="UP000580856">
    <property type="component" value="Unassembled WGS sequence"/>
</dbReference>
<dbReference type="RefSeq" id="WP_167941427.1">
    <property type="nucleotide sequence ID" value="NZ_JAATJA010000002.1"/>
</dbReference>
<name>A0A846QPV5_9BACT</name>
<reference evidence="2 3" key="1">
    <citation type="submission" date="2020-03" db="EMBL/GenBank/DDBJ databases">
        <title>Genomic Encyclopedia of Type Strains, Phase IV (KMG-IV): sequencing the most valuable type-strain genomes for metagenomic binning, comparative biology and taxonomic classification.</title>
        <authorList>
            <person name="Goeker M."/>
        </authorList>
    </citation>
    <scope>NUCLEOTIDE SEQUENCE [LARGE SCALE GENOMIC DNA]</scope>
    <source>
        <strain evidence="2 3">DSM 24233</strain>
    </source>
</reference>
<keyword evidence="3" id="KW-1185">Reference proteome</keyword>
<keyword evidence="1" id="KW-0812">Transmembrane</keyword>
<gene>
    <name evidence="2" type="ORF">GGQ74_002026</name>
</gene>
<sequence>MQEKSFAGRWLSFAAAVLVTMVVVFVACPALVNAVPEMRRMADFVDESNIETGEFYYTDVECVGHANIGARSTFDYTPSGPHPAAQVD</sequence>
<evidence type="ECO:0000313" key="3">
    <source>
        <dbReference type="Proteomes" id="UP000580856"/>
    </source>
</evidence>